<keyword evidence="2" id="KW-1133">Transmembrane helix</keyword>
<feature type="compositionally biased region" description="Low complexity" evidence="1">
    <location>
        <begin position="45"/>
        <end position="77"/>
    </location>
</feature>
<protein>
    <submittedName>
        <fullName evidence="3">Uncharacterized protein</fullName>
    </submittedName>
</protein>
<evidence type="ECO:0000256" key="1">
    <source>
        <dbReference type="SAM" id="MobiDB-lite"/>
    </source>
</evidence>
<dbReference type="EMBL" id="CP159218">
    <property type="protein sequence ID" value="XCG63596.1"/>
    <property type="molecule type" value="Genomic_DNA"/>
</dbReference>
<dbReference type="AlphaFoldDB" id="A0AAU8DPK6"/>
<reference evidence="3" key="1">
    <citation type="submission" date="2024-05" db="EMBL/GenBank/DDBJ databases">
        <authorList>
            <person name="Cai S.Y."/>
            <person name="Jin L.M."/>
            <person name="Li H.R."/>
        </authorList>
    </citation>
    <scope>NUCLEOTIDE SEQUENCE</scope>
    <source>
        <strain evidence="3">A5-74</strain>
    </source>
</reference>
<dbReference type="RefSeq" id="WP_353649211.1">
    <property type="nucleotide sequence ID" value="NZ_CP159218.1"/>
</dbReference>
<sequence length="313" mass="30974">MTDDPRRPPGDGEDRDPVPQAHPADDVTPSEAQQLEALFGDVVAEEPPTTVTPLTVLSATQRSARSSGRSAGQSAGRTARRLRIGILAAALVAVAGTGTVLLIRADPGDTAAMTRTSAAATTAAASSGVAGSSAAPGSSVAATTTAAGSMSESGSMAPSPASSDASTSASIGASSAASSSAAGSGSSTAGPVPDRCALTAAADLPRVRATVLGTVLQDARISLCRDPTSLPSSTGSLLVNIRTSRNASCASASPVCRPVAGQSDAYTSSSAEGFWIWVYGRGYEVAVFRDTRPSGGEIDATVATARPLLIAVS</sequence>
<keyword evidence="2" id="KW-0812">Transmembrane</keyword>
<organism evidence="3">
    <name type="scientific">Nakamurella sp. A5-74</name>
    <dbReference type="NCBI Taxonomy" id="3158264"/>
    <lineage>
        <taxon>Bacteria</taxon>
        <taxon>Bacillati</taxon>
        <taxon>Actinomycetota</taxon>
        <taxon>Actinomycetes</taxon>
        <taxon>Nakamurellales</taxon>
        <taxon>Nakamurellaceae</taxon>
        <taxon>Nakamurella</taxon>
    </lineage>
</organism>
<proteinExistence type="predicted"/>
<evidence type="ECO:0000313" key="3">
    <source>
        <dbReference type="EMBL" id="XCG63596.1"/>
    </source>
</evidence>
<feature type="region of interest" description="Disordered" evidence="1">
    <location>
        <begin position="42"/>
        <end position="78"/>
    </location>
</feature>
<name>A0AAU8DPK6_9ACTN</name>
<keyword evidence="2" id="KW-0472">Membrane</keyword>
<feature type="transmembrane region" description="Helical" evidence="2">
    <location>
        <begin position="84"/>
        <end position="103"/>
    </location>
</feature>
<accession>A0AAU8DPK6</accession>
<feature type="region of interest" description="Disordered" evidence="1">
    <location>
        <begin position="1"/>
        <end position="28"/>
    </location>
</feature>
<feature type="compositionally biased region" description="Basic and acidic residues" evidence="1">
    <location>
        <begin position="1"/>
        <end position="17"/>
    </location>
</feature>
<gene>
    <name evidence="3" type="ORF">ABLG96_20805</name>
</gene>
<evidence type="ECO:0000256" key="2">
    <source>
        <dbReference type="SAM" id="Phobius"/>
    </source>
</evidence>
<feature type="region of interest" description="Disordered" evidence="1">
    <location>
        <begin position="149"/>
        <end position="169"/>
    </location>
</feature>